<dbReference type="OMA" id="GWEKAYY"/>
<dbReference type="Proteomes" id="UP000015100">
    <property type="component" value="Unassembled WGS sequence"/>
</dbReference>
<dbReference type="SMART" id="SM00256">
    <property type="entry name" value="FBOX"/>
    <property type="match status" value="1"/>
</dbReference>
<evidence type="ECO:0000259" key="1">
    <source>
        <dbReference type="PROSITE" id="PS50181"/>
    </source>
</evidence>
<dbReference type="Pfam" id="PF00646">
    <property type="entry name" value="F-box"/>
    <property type="match status" value="1"/>
</dbReference>
<sequence length="590" mass="67586">MTFNEIYGITPRRGRIGDVHNVKEFFHTGVVVFNTVHWQFNLSSLPADIIYEICERLPNKDVLKLQLVSKTMRRKLSKTRLDAIHSKKTYYLCLHSIKKLEKLIRNPEMAARVTEITFDVATPQVRLRSKRSCIGEANDYPEEARSKLQRWSSTHLRRQQCVPSERRPSVVDSEFVNYEGTVTQAFNLFKSHFATGIEESNDSENEYNIFKHITTAFRSLPNLTALEFAHTNPKMIDRTEMLQKWREYNDHMYALLYIDPKIELQTGTWPWCSWLRPKTPQFLLSTACPAILFCAAQAEKKITQVKIGDTCWGPQNFGMMASKFEPQQARLKDGTREGWEKAYYSWMCRYAEDYRATFGQLKRFELCLDPAEERQQDGDPTAPAKIRAPQISLCLLTILRNVEELKVWRLRGDTDIPSNSRDGASGFVLPTDTALPKLRSLEVGEYSGITLAGLTAFLCANSSSIRHLSCDMLAFGSQAVSKSDVLLFLKTMKDRMKFETFKTDFLVDKIGGGAESGNGRVGGGGVSHVYLSFDIKGSWGQEDCEFKFGVKKISMTGEEVPSKSYWIERRGWEEFLKYFSKFKVEGFEGR</sequence>
<dbReference type="PROSITE" id="PS50181">
    <property type="entry name" value="FBOX"/>
    <property type="match status" value="1"/>
</dbReference>
<dbReference type="CDD" id="cd09917">
    <property type="entry name" value="F-box_SF"/>
    <property type="match status" value="1"/>
</dbReference>
<reference evidence="2 3" key="1">
    <citation type="journal article" date="2013" name="PLoS Genet.">
        <title>Genomic mechanisms accounting for the adaptation to parasitism in nematode-trapping fungi.</title>
        <authorList>
            <person name="Meerupati T."/>
            <person name="Andersson K.M."/>
            <person name="Friman E."/>
            <person name="Kumar D."/>
            <person name="Tunlid A."/>
            <person name="Ahren D."/>
        </authorList>
    </citation>
    <scope>NUCLEOTIDE SEQUENCE [LARGE SCALE GENOMIC DNA]</scope>
    <source>
        <strain evidence="2 3">CBS 200.50</strain>
    </source>
</reference>
<keyword evidence="3" id="KW-1185">Reference proteome</keyword>
<gene>
    <name evidence="2" type="ORF">H072_6154</name>
</gene>
<protein>
    <recommendedName>
        <fullName evidence="1">F-box domain-containing protein</fullName>
    </recommendedName>
</protein>
<evidence type="ECO:0000313" key="2">
    <source>
        <dbReference type="EMBL" id="EPS40039.1"/>
    </source>
</evidence>
<dbReference type="InterPro" id="IPR001810">
    <property type="entry name" value="F-box_dom"/>
</dbReference>
<dbReference type="AlphaFoldDB" id="S8AAT8"/>
<accession>S8AAT8</accession>
<name>S8AAT8_DACHA</name>
<dbReference type="InterPro" id="IPR036047">
    <property type="entry name" value="F-box-like_dom_sf"/>
</dbReference>
<dbReference type="HOGENOM" id="CLU_470869_0_0_1"/>
<comment type="caution">
    <text evidence="2">The sequence shown here is derived from an EMBL/GenBank/DDBJ whole genome shotgun (WGS) entry which is preliminary data.</text>
</comment>
<feature type="domain" description="F-box" evidence="1">
    <location>
        <begin position="39"/>
        <end position="88"/>
    </location>
</feature>
<organism evidence="2 3">
    <name type="scientific">Dactylellina haptotyla (strain CBS 200.50)</name>
    <name type="common">Nematode-trapping fungus</name>
    <name type="synonym">Monacrosporium haptotylum</name>
    <dbReference type="NCBI Taxonomy" id="1284197"/>
    <lineage>
        <taxon>Eukaryota</taxon>
        <taxon>Fungi</taxon>
        <taxon>Dikarya</taxon>
        <taxon>Ascomycota</taxon>
        <taxon>Pezizomycotina</taxon>
        <taxon>Orbiliomycetes</taxon>
        <taxon>Orbiliales</taxon>
        <taxon>Orbiliaceae</taxon>
        <taxon>Dactylellina</taxon>
    </lineage>
</organism>
<reference evidence="3" key="2">
    <citation type="submission" date="2013-04" db="EMBL/GenBank/DDBJ databases">
        <title>Genomic mechanisms accounting for the adaptation to parasitism in nematode-trapping fungi.</title>
        <authorList>
            <person name="Ahren D.G."/>
        </authorList>
    </citation>
    <scope>NUCLEOTIDE SEQUENCE [LARGE SCALE GENOMIC DNA]</scope>
    <source>
        <strain evidence="3">CBS 200.50</strain>
    </source>
</reference>
<evidence type="ECO:0000313" key="3">
    <source>
        <dbReference type="Proteomes" id="UP000015100"/>
    </source>
</evidence>
<dbReference type="EMBL" id="AQGS01000439">
    <property type="protein sequence ID" value="EPS40039.1"/>
    <property type="molecule type" value="Genomic_DNA"/>
</dbReference>
<dbReference type="SUPFAM" id="SSF81383">
    <property type="entry name" value="F-box domain"/>
    <property type="match status" value="1"/>
</dbReference>
<proteinExistence type="predicted"/>
<dbReference type="OrthoDB" id="5297796at2759"/>